<evidence type="ECO:0000256" key="1">
    <source>
        <dbReference type="SAM" id="MobiDB-lite"/>
    </source>
</evidence>
<keyword evidence="3" id="KW-1185">Reference proteome</keyword>
<dbReference type="RefSeq" id="WP_256396269.1">
    <property type="nucleotide sequence ID" value="NZ_JANHDJ010000004.1"/>
</dbReference>
<proteinExistence type="predicted"/>
<evidence type="ECO:0000313" key="3">
    <source>
        <dbReference type="Proteomes" id="UP001597052"/>
    </source>
</evidence>
<dbReference type="Proteomes" id="UP001597052">
    <property type="component" value="Unassembled WGS sequence"/>
</dbReference>
<protein>
    <submittedName>
        <fullName evidence="2">Uncharacterized protein</fullName>
    </submittedName>
</protein>
<accession>A0ABD6DBI8</accession>
<gene>
    <name evidence="2" type="ORF">ACFSBW_15150</name>
</gene>
<sequence>MSLDELTEDITDEYSALDDEFTVSLDRETKNELAMLSAAFETDDPEELIRRGVHLLYRQTVDSGDLDFHLRSGYDVTYDEYLSGMTFDEMTGGDNLPSLDDSNRYRM</sequence>
<name>A0ABD6DBI8_9EURY</name>
<dbReference type="EMBL" id="JBHUDM010000004">
    <property type="protein sequence ID" value="MFD1643210.1"/>
    <property type="molecule type" value="Genomic_DNA"/>
</dbReference>
<dbReference type="AlphaFoldDB" id="A0ABD6DBI8"/>
<reference evidence="2 3" key="1">
    <citation type="journal article" date="2019" name="Int. J. Syst. Evol. Microbiol.">
        <title>The Global Catalogue of Microorganisms (GCM) 10K type strain sequencing project: providing services to taxonomists for standard genome sequencing and annotation.</title>
        <authorList>
            <consortium name="The Broad Institute Genomics Platform"/>
            <consortium name="The Broad Institute Genome Sequencing Center for Infectious Disease"/>
            <person name="Wu L."/>
            <person name="Ma J."/>
        </authorList>
    </citation>
    <scope>NUCLEOTIDE SEQUENCE [LARGE SCALE GENOMIC DNA]</scope>
    <source>
        <strain evidence="2 3">CGMCC 1.10593</strain>
    </source>
</reference>
<dbReference type="InterPro" id="IPR058893">
    <property type="entry name" value="RHH-containing"/>
</dbReference>
<dbReference type="Pfam" id="PF26048">
    <property type="entry name" value="RHH_11"/>
    <property type="match status" value="1"/>
</dbReference>
<evidence type="ECO:0000313" key="2">
    <source>
        <dbReference type="EMBL" id="MFD1643210.1"/>
    </source>
</evidence>
<organism evidence="2 3">
    <name type="scientific">Halohasta litorea</name>
    <dbReference type="NCBI Taxonomy" id="869891"/>
    <lineage>
        <taxon>Archaea</taxon>
        <taxon>Methanobacteriati</taxon>
        <taxon>Methanobacteriota</taxon>
        <taxon>Stenosarchaea group</taxon>
        <taxon>Halobacteria</taxon>
        <taxon>Halobacteriales</taxon>
        <taxon>Haloferacaceae</taxon>
        <taxon>Halohasta</taxon>
    </lineage>
</organism>
<feature type="region of interest" description="Disordered" evidence="1">
    <location>
        <begin position="88"/>
        <end position="107"/>
    </location>
</feature>
<comment type="caution">
    <text evidence="2">The sequence shown here is derived from an EMBL/GenBank/DDBJ whole genome shotgun (WGS) entry which is preliminary data.</text>
</comment>